<keyword evidence="11" id="KW-0720">Serine protease</keyword>
<protein>
    <submittedName>
        <fullName evidence="21">Polyprotein 2ab</fullName>
    </submittedName>
</protein>
<keyword evidence="14" id="KW-1133">Transmembrane helix</keyword>
<evidence type="ECO:0000256" key="9">
    <source>
        <dbReference type="ARBA" id="ARBA00022758"/>
    </source>
</evidence>
<keyword evidence="13" id="KW-0693">Viral RNA replication</keyword>
<evidence type="ECO:0000256" key="14">
    <source>
        <dbReference type="ARBA" id="ARBA00022989"/>
    </source>
</evidence>
<feature type="domain" description="RdRp catalytic" evidence="19">
    <location>
        <begin position="683"/>
        <end position="797"/>
    </location>
</feature>
<dbReference type="GO" id="GO:0000166">
    <property type="term" value="F:nucleotide binding"/>
    <property type="evidence" value="ECO:0007669"/>
    <property type="project" value="UniProtKB-KW"/>
</dbReference>
<dbReference type="PROSITE" id="PS51868">
    <property type="entry name" value="PEPTIDASE_S39"/>
    <property type="match status" value="1"/>
</dbReference>
<dbReference type="GO" id="GO:0016020">
    <property type="term" value="C:membrane"/>
    <property type="evidence" value="ECO:0007669"/>
    <property type="project" value="InterPro"/>
</dbReference>
<evidence type="ECO:0000256" key="16">
    <source>
        <dbReference type="ARBA" id="ARBA00029410"/>
    </source>
</evidence>
<evidence type="ECO:0000259" key="19">
    <source>
        <dbReference type="PROSITE" id="PS50507"/>
    </source>
</evidence>
<keyword evidence="2" id="KW-0696">RNA-directed RNA polymerase</keyword>
<comment type="function">
    <text evidence="16">Covalently attached to the 5' extremity of the genomic and subgenomic RNAs. It may serve as a primer for the replicase.</text>
</comment>
<evidence type="ECO:0000256" key="7">
    <source>
        <dbReference type="ARBA" id="ARBA00022695"/>
    </source>
</evidence>
<feature type="domain" description="Peptidase S39" evidence="20">
    <location>
        <begin position="120"/>
        <end position="321"/>
    </location>
</feature>
<evidence type="ECO:0000256" key="17">
    <source>
        <dbReference type="ARBA" id="ARBA00048744"/>
    </source>
</evidence>
<keyword evidence="3" id="KW-0191">Covalent protein-RNA linkage</keyword>
<dbReference type="PRINTS" id="PR00914">
    <property type="entry name" value="LVIRUSRNAPOL"/>
</dbReference>
<evidence type="ECO:0000313" key="21">
    <source>
        <dbReference type="EMBL" id="QRV07332.1"/>
    </source>
</evidence>
<organism evidence="21">
    <name type="scientific">Ryegrass mottle virus</name>
    <dbReference type="NCBI Taxonomy" id="119910"/>
    <lineage>
        <taxon>Viruses</taxon>
        <taxon>Riboviria</taxon>
        <taxon>Orthornavirae</taxon>
        <taxon>Pisuviricota</taxon>
        <taxon>Pisoniviricetes</taxon>
        <taxon>Sobelivirales</taxon>
        <taxon>Solemoviridae</taxon>
        <taxon>Sobemovirus</taxon>
        <taxon>Sobemovirus RGMOV</taxon>
    </lineage>
</organism>
<evidence type="ECO:0000256" key="18">
    <source>
        <dbReference type="SAM" id="MobiDB-lite"/>
    </source>
</evidence>
<gene>
    <name evidence="21" type="primary">ORF2ab</name>
</gene>
<comment type="catalytic activity">
    <reaction evidence="17">
        <text>RNA(n) + a ribonucleoside 5'-triphosphate = RNA(n+1) + diphosphate</text>
        <dbReference type="Rhea" id="RHEA:21248"/>
        <dbReference type="Rhea" id="RHEA-COMP:14527"/>
        <dbReference type="Rhea" id="RHEA-COMP:17342"/>
        <dbReference type="ChEBI" id="CHEBI:33019"/>
        <dbReference type="ChEBI" id="CHEBI:61557"/>
        <dbReference type="ChEBI" id="CHEBI:140395"/>
        <dbReference type="EC" id="2.7.7.48"/>
    </reaction>
</comment>
<dbReference type="GO" id="GO:0004252">
    <property type="term" value="F:serine-type endopeptidase activity"/>
    <property type="evidence" value="ECO:0007669"/>
    <property type="project" value="InterPro"/>
</dbReference>
<evidence type="ECO:0000256" key="6">
    <source>
        <dbReference type="ARBA" id="ARBA00022692"/>
    </source>
</evidence>
<evidence type="ECO:0000256" key="15">
    <source>
        <dbReference type="ARBA" id="ARBA00023136"/>
    </source>
</evidence>
<evidence type="ECO:0000256" key="1">
    <source>
        <dbReference type="ARBA" id="ARBA00004301"/>
    </source>
</evidence>
<evidence type="ECO:0000256" key="12">
    <source>
        <dbReference type="ARBA" id="ARBA00022870"/>
    </source>
</evidence>
<dbReference type="InterPro" id="IPR043504">
    <property type="entry name" value="Peptidase_S1_PA_chymotrypsin"/>
</dbReference>
<accession>A0A894J1M8</accession>
<dbReference type="SUPFAM" id="SSF56672">
    <property type="entry name" value="DNA/RNA polymerases"/>
    <property type="match status" value="1"/>
</dbReference>
<dbReference type="InterPro" id="IPR007094">
    <property type="entry name" value="RNA-dir_pol_PSvirus"/>
</dbReference>
<dbReference type="InterPro" id="IPR043502">
    <property type="entry name" value="DNA/RNA_pol_sf"/>
</dbReference>
<keyword evidence="7" id="KW-0548">Nucleotidyltransferase</keyword>
<evidence type="ECO:0000256" key="11">
    <source>
        <dbReference type="ARBA" id="ARBA00022825"/>
    </source>
</evidence>
<dbReference type="Gene3D" id="2.40.10.10">
    <property type="entry name" value="Trypsin-like serine proteases"/>
    <property type="match status" value="2"/>
</dbReference>
<dbReference type="SUPFAM" id="SSF50494">
    <property type="entry name" value="Trypsin-like serine proteases"/>
    <property type="match status" value="1"/>
</dbReference>
<dbReference type="InterPro" id="IPR009003">
    <property type="entry name" value="Peptidase_S1_PA"/>
</dbReference>
<keyword evidence="15" id="KW-0472">Membrane</keyword>
<name>A0A894J1M8_9VIRU</name>
<evidence type="ECO:0000256" key="5">
    <source>
        <dbReference type="ARBA" id="ARBA00022679"/>
    </source>
</evidence>
<reference evidence="21" key="1">
    <citation type="submission" date="2020-12" db="EMBL/GenBank/DDBJ databases">
        <authorList>
            <person name="Guevara F.E."/>
            <person name="Flores F.J."/>
        </authorList>
    </citation>
    <scope>NUCLEOTIDE SEQUENCE</scope>
    <source>
        <strain evidence="21">AV</strain>
    </source>
</reference>
<dbReference type="GO" id="GO:0039694">
    <property type="term" value="P:viral RNA genome replication"/>
    <property type="evidence" value="ECO:0007669"/>
    <property type="project" value="InterPro"/>
</dbReference>
<keyword evidence="8" id="KW-0547">Nucleotide-binding</keyword>
<dbReference type="GO" id="GO:0006351">
    <property type="term" value="P:DNA-templated transcription"/>
    <property type="evidence" value="ECO:0007669"/>
    <property type="project" value="InterPro"/>
</dbReference>
<keyword evidence="4" id="KW-0645">Protease</keyword>
<dbReference type="GO" id="GO:0003968">
    <property type="term" value="F:RNA-directed RNA polymerase activity"/>
    <property type="evidence" value="ECO:0007669"/>
    <property type="project" value="UniProtKB-KW"/>
</dbReference>
<dbReference type="Pfam" id="PF02123">
    <property type="entry name" value="RdRP_4"/>
    <property type="match status" value="1"/>
</dbReference>
<dbReference type="GO" id="GO:0075523">
    <property type="term" value="P:viral translational frameshifting"/>
    <property type="evidence" value="ECO:0007669"/>
    <property type="project" value="UniProtKB-KW"/>
</dbReference>
<dbReference type="GO" id="GO:0033644">
    <property type="term" value="C:host cell membrane"/>
    <property type="evidence" value="ECO:0007669"/>
    <property type="project" value="UniProtKB-SubCell"/>
</dbReference>
<dbReference type="InterPro" id="IPR001795">
    <property type="entry name" value="RNA-dir_pol_luteovirus"/>
</dbReference>
<evidence type="ECO:0000256" key="3">
    <source>
        <dbReference type="ARBA" id="ARBA00022520"/>
    </source>
</evidence>
<dbReference type="GO" id="GO:0003723">
    <property type="term" value="F:RNA binding"/>
    <property type="evidence" value="ECO:0007669"/>
    <property type="project" value="InterPro"/>
</dbReference>
<evidence type="ECO:0000256" key="2">
    <source>
        <dbReference type="ARBA" id="ARBA00022484"/>
    </source>
</evidence>
<dbReference type="EMBL" id="MW411579">
    <property type="protein sequence ID" value="QRV07332.1"/>
    <property type="molecule type" value="Genomic_RNA"/>
</dbReference>
<keyword evidence="9" id="KW-0688">Ribosomal frameshifting</keyword>
<comment type="subcellular location">
    <subcellularLocation>
        <location evidence="1">Host membrane</location>
        <topology evidence="1">Multi-pass membrane protein</topology>
    </subcellularLocation>
</comment>
<proteinExistence type="predicted"/>
<evidence type="ECO:0000259" key="20">
    <source>
        <dbReference type="PROSITE" id="PS51868"/>
    </source>
</evidence>
<evidence type="ECO:0000256" key="4">
    <source>
        <dbReference type="ARBA" id="ARBA00022670"/>
    </source>
</evidence>
<keyword evidence="6" id="KW-0812">Transmembrane</keyword>
<evidence type="ECO:0000256" key="8">
    <source>
        <dbReference type="ARBA" id="ARBA00022741"/>
    </source>
</evidence>
<keyword evidence="10" id="KW-0378">Hydrolase</keyword>
<dbReference type="InterPro" id="IPR000382">
    <property type="entry name" value="Peptidase_S39B_luteovirus"/>
</dbReference>
<dbReference type="PROSITE" id="PS50507">
    <property type="entry name" value="RDRP_SSRNA_POS"/>
    <property type="match status" value="1"/>
</dbReference>
<sequence length="947" mass="104163">MYGSIVSMVVQAALAFLLSKDPESRTAVRGLLASLTGTALILGWQLLCVLRAWLATSLEKEPEAPEDSWIDLCGPPRFDPSKGVYGEVLIDGKQHRVVIQPDFWPLLRSAINIDRDEAAVANSIVSSVAPGKEPGSLVCIQAKDGKVIGMGARVHCGPATVLVTAGHVLKKGMIADLYLAKYSVPSKEGKRVLMDPTWKIEYGSLNKEADVISVQVPAAVWSRLGVTAARVRKPTVKVPVLAYGGEASGLLQSSQGFATPDGNMSVAHSCSTRPGWSGTPLYAGSDIVAIHRRWEDIGVKNLATNLSIFHANCESSENGEQGAREIDAEEWISREVTPTDVYIAGRGKYRVAGDEFSHSSYDPLAFSKYKKEKGEMTWADMVEGDLDWDAREESAGNDIPLNLPAGGEQVLVAVRDMSGIVWSDGEILTTTGMPLIDCGRSRVKFRETARTSTNELCRNAEQHFGDLADLSWPERGSKAERVSLLFQAGRFRPTEAPDNLDSACRELEREYPRSKQRACLWGETWNSESLKEKIQEIAQRDIKRDSSPGVPLSLIGTTNGAVLDSSMTLVVEAVWARLEALSRIELSPDVTPPELIQLGLCDPVRLFIKQEPHPLRKVRTGRLRLISSVSLLDQLVERVLFGFQNNLEISRWKQCPSKPGMGLTSKEQSDALWDELKFKSTLAPAAEADISGFDWSVQHWELMADVEMRIRLGDFSNLAARAARNRFTCLSNSVFQLSDGTLISQGLPGLMKSGSYCTSSSNSRIRCLMAKIIGSRWCIAMGDDSVEGWVDNAVGKYHALGHECKEYSACARTYVSGSGEQTLQKVNFCSHELSEGKCHLTTWSKTLFRFFHSTAPCIRSLEMELAGSPQWPKIYRYLRRVGLAPDKDGKEEGQIGQPSNRFEGENPEETTEKQRPTTHQTGYTGFSAGRDGDPDYLSGTPSCNSVW</sequence>
<keyword evidence="5" id="KW-0808">Transferase</keyword>
<evidence type="ECO:0000256" key="10">
    <source>
        <dbReference type="ARBA" id="ARBA00022801"/>
    </source>
</evidence>
<feature type="region of interest" description="Disordered" evidence="18">
    <location>
        <begin position="886"/>
        <end position="947"/>
    </location>
</feature>
<dbReference type="GO" id="GO:0006508">
    <property type="term" value="P:proteolysis"/>
    <property type="evidence" value="ECO:0007669"/>
    <property type="project" value="UniProtKB-KW"/>
</dbReference>
<dbReference type="CDD" id="cd23180">
    <property type="entry name" value="ps-ssRNAv_Solemoviridae_RdRp"/>
    <property type="match status" value="1"/>
</dbReference>
<keyword evidence="12" id="KW-1043">Host membrane</keyword>
<evidence type="ECO:0000256" key="13">
    <source>
        <dbReference type="ARBA" id="ARBA00022953"/>
    </source>
</evidence>